<proteinExistence type="predicted"/>
<name>Q72BW8_NITV2</name>
<dbReference type="EnsemblBacteria" id="AAS95994">
    <property type="protein sequence ID" value="AAS95994"/>
    <property type="gene ID" value="DVU_1516"/>
</dbReference>
<dbReference type="HOGENOM" id="CLU_2069351_0_0_7"/>
<dbReference type="AlphaFoldDB" id="Q72BW8"/>
<evidence type="ECO:0000313" key="2">
    <source>
        <dbReference type="Proteomes" id="UP000002194"/>
    </source>
</evidence>
<evidence type="ECO:0000313" key="1">
    <source>
        <dbReference type="EMBL" id="AAS95994.1"/>
    </source>
</evidence>
<keyword evidence="2" id="KW-1185">Reference proteome</keyword>
<sequence>MMNSTDARALKAGVPLFISGDPPMPDNSREGTITVEVVEHDVLEALACAALAFHRHCTRANGKALLQALDQCDRVFNGLTPERYRNGGSVTMGISRHKSLHALYAALWNKRASIQARRN</sequence>
<dbReference type="KEGG" id="dvu:DVU_1516"/>
<organism evidence="1 2">
    <name type="scientific">Nitratidesulfovibrio vulgaris (strain ATCC 29579 / DSM 644 / CCUG 34227 / NCIMB 8303 / VKM B-1760 / Hildenborough)</name>
    <name type="common">Desulfovibrio vulgaris</name>
    <dbReference type="NCBI Taxonomy" id="882"/>
    <lineage>
        <taxon>Bacteria</taxon>
        <taxon>Pseudomonadati</taxon>
        <taxon>Thermodesulfobacteriota</taxon>
        <taxon>Desulfovibrionia</taxon>
        <taxon>Desulfovibrionales</taxon>
        <taxon>Desulfovibrionaceae</taxon>
        <taxon>Nitratidesulfovibrio</taxon>
    </lineage>
</organism>
<dbReference type="PaxDb" id="882-DVU_1516"/>
<reference evidence="1 2" key="1">
    <citation type="journal article" date="2004" name="Nat. Biotechnol.">
        <title>The genome sequence of the anaerobic, sulfate-reducing bacterium Desulfovibrio vulgaris Hildenborough.</title>
        <authorList>
            <person name="Heidelberg J.F."/>
            <person name="Seshadri R."/>
            <person name="Haveman S.A."/>
            <person name="Hemme C.L."/>
            <person name="Paulsen I.T."/>
            <person name="Kolonay J.F."/>
            <person name="Eisen J.A."/>
            <person name="Ward N."/>
            <person name="Methe B."/>
            <person name="Brinkac L.M."/>
            <person name="Daugherty S.C."/>
            <person name="Deboy R.T."/>
            <person name="Dodson R.J."/>
            <person name="Durkin A.S."/>
            <person name="Madupu R."/>
            <person name="Nelson W.C."/>
            <person name="Sullivan S.A."/>
            <person name="Fouts D."/>
            <person name="Haft D.H."/>
            <person name="Selengut J."/>
            <person name="Peterson J.D."/>
            <person name="Davidsen T.M."/>
            <person name="Zafar N."/>
            <person name="Zhou L."/>
            <person name="Radune D."/>
            <person name="Dimitrov G."/>
            <person name="Hance M."/>
            <person name="Tran K."/>
            <person name="Khouri H."/>
            <person name="Gill J."/>
            <person name="Utterback T.R."/>
            <person name="Feldblyum T.V."/>
            <person name="Wall J.D."/>
            <person name="Voordouw G."/>
            <person name="Fraser C.M."/>
        </authorList>
    </citation>
    <scope>NUCLEOTIDE SEQUENCE [LARGE SCALE GENOMIC DNA]</scope>
    <source>
        <strain evidence="2">ATCC 29579 / DSM 644 / NCIMB 8303 / VKM B-1760 / Hildenborough</strain>
    </source>
</reference>
<dbReference type="EMBL" id="AE017285">
    <property type="protein sequence ID" value="AAS95994.1"/>
    <property type="molecule type" value="Genomic_DNA"/>
</dbReference>
<protein>
    <submittedName>
        <fullName evidence="1">Uncharacterized protein</fullName>
    </submittedName>
</protein>
<dbReference type="STRING" id="882.DVU_1516"/>
<accession>Q72BW8</accession>
<dbReference type="Proteomes" id="UP000002194">
    <property type="component" value="Chromosome"/>
</dbReference>
<gene>
    <name evidence="1" type="ordered locus">DVU_1516</name>
</gene>